<feature type="compositionally biased region" description="Basic and acidic residues" evidence="1">
    <location>
        <begin position="1"/>
        <end position="11"/>
    </location>
</feature>
<name>A0AAX4NYW6_9CHLO</name>
<feature type="region of interest" description="Disordered" evidence="1">
    <location>
        <begin position="1"/>
        <end position="104"/>
    </location>
</feature>
<dbReference type="Proteomes" id="UP001472866">
    <property type="component" value="Chromosome 01"/>
</dbReference>
<dbReference type="EMBL" id="CP151501">
    <property type="protein sequence ID" value="WZN58873.1"/>
    <property type="molecule type" value="Genomic_DNA"/>
</dbReference>
<sequence>MDEDRLSRLCETRQPLVPPTRLTAQRKRAAGERKKSFGYRQSLRDVAKGIPQDPVSKVDTAMAPEPPRKESLSPSDSGPGTRGTATNQGPTGRTAVGPSPFNLSKLKSKLNTIDEVERKNKHLEAMQNHRLTMDRIREGYLKDHKREVNQKHNANRKTKPDTPTKVKVLCQPFSKNREKYSQRNGTKTTAHKHVSKQDNNF</sequence>
<reference evidence="2 3" key="1">
    <citation type="submission" date="2024-03" db="EMBL/GenBank/DDBJ databases">
        <title>Complete genome sequence of the green alga Chloropicon roscoffensis RCC1871.</title>
        <authorList>
            <person name="Lemieux C."/>
            <person name="Pombert J.-F."/>
            <person name="Otis C."/>
            <person name="Turmel M."/>
        </authorList>
    </citation>
    <scope>NUCLEOTIDE SEQUENCE [LARGE SCALE GENOMIC DNA]</scope>
    <source>
        <strain evidence="2 3">RCC1871</strain>
    </source>
</reference>
<feature type="compositionally biased region" description="Polar residues" evidence="1">
    <location>
        <begin position="72"/>
        <end position="91"/>
    </location>
</feature>
<evidence type="ECO:0000313" key="2">
    <source>
        <dbReference type="EMBL" id="WZN58873.1"/>
    </source>
</evidence>
<feature type="region of interest" description="Disordered" evidence="1">
    <location>
        <begin position="142"/>
        <end position="201"/>
    </location>
</feature>
<gene>
    <name evidence="2" type="ORF">HKI87_01g03970</name>
</gene>
<dbReference type="AlphaFoldDB" id="A0AAX4NYW6"/>
<protein>
    <submittedName>
        <fullName evidence="2">Uncharacterized protein</fullName>
    </submittedName>
</protein>
<evidence type="ECO:0000256" key="1">
    <source>
        <dbReference type="SAM" id="MobiDB-lite"/>
    </source>
</evidence>
<keyword evidence="3" id="KW-1185">Reference proteome</keyword>
<proteinExistence type="predicted"/>
<organism evidence="2 3">
    <name type="scientific">Chloropicon roscoffensis</name>
    <dbReference type="NCBI Taxonomy" id="1461544"/>
    <lineage>
        <taxon>Eukaryota</taxon>
        <taxon>Viridiplantae</taxon>
        <taxon>Chlorophyta</taxon>
        <taxon>Chloropicophyceae</taxon>
        <taxon>Chloropicales</taxon>
        <taxon>Chloropicaceae</taxon>
        <taxon>Chloropicon</taxon>
    </lineage>
</organism>
<evidence type="ECO:0000313" key="3">
    <source>
        <dbReference type="Proteomes" id="UP001472866"/>
    </source>
</evidence>
<accession>A0AAX4NYW6</accession>